<sequence>MNQLSQQALNAMVSNTEDIVERSLDAFKSKVVHCLHENGIEPEEVQALDTVLHDQSDFAKACETLKTEYLQIKYFVEKFHLVEPREVIMSQHTEFRLIRGQNRLQLVKESFQYVPILETLKALLNQPDVLAEVHNPHQTDDDTICDFCDGEDFKTHELFGQNALALILHCYFDEFQVTNPLGSKTKRHKLGAFYFILGNIRPCYRSCTTMIHLIALCKVPTLKKFGINKILKPFMEDVKKLEDESGVSIKLEGKDDIFRGSIGPFTSDNLGAHMLGGYPESFNSLRICRFCMATKHEVNCKFHETDFQLRTRCGHDQHWLWRGPLVRNWAMCFEAKHHYFKRLVGTINNFKNIELSLTRRHQALQAYLLQSSSGNFLKMNLEHGPAAAYYVILFSSYEEVLVEELDDLYTADERITKENSLKRTTWVKVMGTKYCKGSIIITGLSYGNPVLGEVIKIFVSDQGIVVLSYERLELIQYVKHLNAYRVVNSGEVDYIAQDKLIDYHPLGKHNGFG</sequence>
<evidence type="ECO:0000313" key="2">
    <source>
        <dbReference type="Proteomes" id="UP001152795"/>
    </source>
</evidence>
<name>A0A7D9HXN8_PARCT</name>
<evidence type="ECO:0000313" key="1">
    <source>
        <dbReference type="EMBL" id="CAB3992443.1"/>
    </source>
</evidence>
<dbReference type="AlphaFoldDB" id="A0A7D9HXN8"/>
<keyword evidence="2" id="KW-1185">Reference proteome</keyword>
<dbReference type="Proteomes" id="UP001152795">
    <property type="component" value="Unassembled WGS sequence"/>
</dbReference>
<accession>A0A7D9HXN8</accession>
<reference evidence="1" key="1">
    <citation type="submission" date="2020-04" db="EMBL/GenBank/DDBJ databases">
        <authorList>
            <person name="Alioto T."/>
            <person name="Alioto T."/>
            <person name="Gomez Garrido J."/>
        </authorList>
    </citation>
    <scope>NUCLEOTIDE SEQUENCE</scope>
    <source>
        <strain evidence="1">A484AB</strain>
    </source>
</reference>
<proteinExistence type="predicted"/>
<dbReference type="EMBL" id="CACRXK020002053">
    <property type="protein sequence ID" value="CAB3992443.1"/>
    <property type="molecule type" value="Genomic_DNA"/>
</dbReference>
<comment type="caution">
    <text evidence="1">The sequence shown here is derived from an EMBL/GenBank/DDBJ whole genome shotgun (WGS) entry which is preliminary data.</text>
</comment>
<protein>
    <submittedName>
        <fullName evidence="1">Uncharacterized protein</fullName>
    </submittedName>
</protein>
<dbReference type="OrthoDB" id="5948273at2759"/>
<gene>
    <name evidence="1" type="ORF">PACLA_8A077336</name>
</gene>
<organism evidence="1 2">
    <name type="scientific">Paramuricea clavata</name>
    <name type="common">Red gorgonian</name>
    <name type="synonym">Violescent sea-whip</name>
    <dbReference type="NCBI Taxonomy" id="317549"/>
    <lineage>
        <taxon>Eukaryota</taxon>
        <taxon>Metazoa</taxon>
        <taxon>Cnidaria</taxon>
        <taxon>Anthozoa</taxon>
        <taxon>Octocorallia</taxon>
        <taxon>Malacalcyonacea</taxon>
        <taxon>Plexauridae</taxon>
        <taxon>Paramuricea</taxon>
    </lineage>
</organism>